<dbReference type="RefSeq" id="WP_174192236.1">
    <property type="nucleotide sequence ID" value="NZ_JABULH010000001.1"/>
</dbReference>
<name>A0ABX2JIB7_9SPHN</name>
<comment type="caution">
    <text evidence="1">The sequence shown here is derived from an EMBL/GenBank/DDBJ whole genome shotgun (WGS) entry which is preliminary data.</text>
</comment>
<sequence length="407" mass="44265">MATQLKPSDFTYAAPTPRPNIRVVFNAGPAALAVREQADQLPADIRDATLDEITSDPVAEWDAACAKMEEAISARDTYFNKTMQPANELYKQARDAGLDIAGVLAYVSRCEDEYGVLVRAVDLAIESVVLIPAPDASGLAYKIKAFVGQECHVCEGYETSFEALVADATALTASPVSPFMRGPMIAWEKGYASFTEARRERLSYERAYYNPAGTSVSTEMQDHYDELVVQEGEALDLLLKLTAPSENELAIKLKLIAAGEEWRLVQDRTITAKIAADARRFGRHGAYLQSDAELLVAFAACRAEMVSYQESGPQTREEDDAADERVLKHEAVIHASQASTLEGVIAKLRLSFQHTVGEAWSDRAVADPAEAEFRAGLAGAGAFHQLLWSSVEDLARIAGVNLSEQGA</sequence>
<evidence type="ECO:0000313" key="1">
    <source>
        <dbReference type="EMBL" id="NTS64187.1"/>
    </source>
</evidence>
<reference evidence="1 2" key="1">
    <citation type="submission" date="2020-06" db="EMBL/GenBank/DDBJ databases">
        <title>Sphingomonas hominis sp. nov., a member of the Sphingomonas, isolated from the hair of a 22-year-old girl.</title>
        <authorList>
            <person name="Zhang D.-F."/>
            <person name="Cui X.-W."/>
        </authorList>
    </citation>
    <scope>NUCLEOTIDE SEQUENCE [LARGE SCALE GENOMIC DNA]</scope>
    <source>
        <strain evidence="1 2">HHU CXW</strain>
    </source>
</reference>
<dbReference type="EMBL" id="JABULH010000001">
    <property type="protein sequence ID" value="NTS64187.1"/>
    <property type="molecule type" value="Genomic_DNA"/>
</dbReference>
<dbReference type="Proteomes" id="UP000621447">
    <property type="component" value="Unassembled WGS sequence"/>
</dbReference>
<gene>
    <name evidence="1" type="ORF">HRV97_03295</name>
</gene>
<protein>
    <submittedName>
        <fullName evidence="1">Uncharacterized protein</fullName>
    </submittedName>
</protein>
<organism evidence="1 2">
    <name type="scientific">Sphingomonas hominis</name>
    <dbReference type="NCBI Taxonomy" id="2741495"/>
    <lineage>
        <taxon>Bacteria</taxon>
        <taxon>Pseudomonadati</taxon>
        <taxon>Pseudomonadota</taxon>
        <taxon>Alphaproteobacteria</taxon>
        <taxon>Sphingomonadales</taxon>
        <taxon>Sphingomonadaceae</taxon>
        <taxon>Sphingomonas</taxon>
    </lineage>
</organism>
<accession>A0ABX2JIB7</accession>
<keyword evidence="2" id="KW-1185">Reference proteome</keyword>
<proteinExistence type="predicted"/>
<evidence type="ECO:0000313" key="2">
    <source>
        <dbReference type="Proteomes" id="UP000621447"/>
    </source>
</evidence>